<comment type="caution">
    <text evidence="1">The sequence shown here is derived from an EMBL/GenBank/DDBJ whole genome shotgun (WGS) entry which is preliminary data.</text>
</comment>
<reference evidence="1" key="1">
    <citation type="submission" date="2023-03" db="EMBL/GenBank/DDBJ databases">
        <title>Massive genome expansion in bonnet fungi (Mycena s.s.) driven by repeated elements and novel gene families across ecological guilds.</title>
        <authorList>
            <consortium name="Lawrence Berkeley National Laboratory"/>
            <person name="Harder C.B."/>
            <person name="Miyauchi S."/>
            <person name="Viragh M."/>
            <person name="Kuo A."/>
            <person name="Thoen E."/>
            <person name="Andreopoulos B."/>
            <person name="Lu D."/>
            <person name="Skrede I."/>
            <person name="Drula E."/>
            <person name="Henrissat B."/>
            <person name="Morin E."/>
            <person name="Kohler A."/>
            <person name="Barry K."/>
            <person name="LaButti K."/>
            <person name="Morin E."/>
            <person name="Salamov A."/>
            <person name="Lipzen A."/>
            <person name="Mereny Z."/>
            <person name="Hegedus B."/>
            <person name="Baldrian P."/>
            <person name="Stursova M."/>
            <person name="Weitz H."/>
            <person name="Taylor A."/>
            <person name="Grigoriev I.V."/>
            <person name="Nagy L.G."/>
            <person name="Martin F."/>
            <person name="Kauserud H."/>
        </authorList>
    </citation>
    <scope>NUCLEOTIDE SEQUENCE</scope>
    <source>
        <strain evidence="1">CBHHK067</strain>
    </source>
</reference>
<proteinExistence type="predicted"/>
<dbReference type="EMBL" id="JARKIE010000323">
    <property type="protein sequence ID" value="KAJ7654285.1"/>
    <property type="molecule type" value="Genomic_DNA"/>
</dbReference>
<accession>A0AAD7G359</accession>
<keyword evidence="2" id="KW-1185">Reference proteome</keyword>
<dbReference type="Proteomes" id="UP001221757">
    <property type="component" value="Unassembled WGS sequence"/>
</dbReference>
<organism evidence="1 2">
    <name type="scientific">Mycena rosella</name>
    <name type="common">Pink bonnet</name>
    <name type="synonym">Agaricus rosellus</name>
    <dbReference type="NCBI Taxonomy" id="1033263"/>
    <lineage>
        <taxon>Eukaryota</taxon>
        <taxon>Fungi</taxon>
        <taxon>Dikarya</taxon>
        <taxon>Basidiomycota</taxon>
        <taxon>Agaricomycotina</taxon>
        <taxon>Agaricomycetes</taxon>
        <taxon>Agaricomycetidae</taxon>
        <taxon>Agaricales</taxon>
        <taxon>Marasmiineae</taxon>
        <taxon>Mycenaceae</taxon>
        <taxon>Mycena</taxon>
    </lineage>
</organism>
<name>A0AAD7G359_MYCRO</name>
<dbReference type="AlphaFoldDB" id="A0AAD7G359"/>
<sequence length="161" mass="17645">MDIGDWMDTHESLFRWALIEGFRIRSDPSRIQNYGLWVQITRMDRLMKGIAPSPFLVESTSVLTFDAINKLTGPGLCPPDSRAIIDAGGIGKGVVIFNASPPQGRSGYTLWQVQHHDILEMPAGQDSRSRTGWENVVKGVVNGVIPISSLSRMIDAAPAQA</sequence>
<gene>
    <name evidence="1" type="ORF">B0H17DRAFT_1214380</name>
</gene>
<protein>
    <submittedName>
        <fullName evidence="1">Uncharacterized protein</fullName>
    </submittedName>
</protein>
<evidence type="ECO:0000313" key="2">
    <source>
        <dbReference type="Proteomes" id="UP001221757"/>
    </source>
</evidence>
<evidence type="ECO:0000313" key="1">
    <source>
        <dbReference type="EMBL" id="KAJ7654285.1"/>
    </source>
</evidence>